<proteinExistence type="inferred from homology"/>
<reference evidence="11" key="1">
    <citation type="submission" date="2016-08" db="EMBL/GenBank/DDBJ databases">
        <authorList>
            <person name="Varghese N."/>
            <person name="Submissions Spin"/>
        </authorList>
    </citation>
    <scope>NUCLEOTIDE SEQUENCE [LARGE SCALE GENOMIC DNA]</scope>
    <source>
        <strain evidence="11">R-53248</strain>
    </source>
</reference>
<feature type="binding site" evidence="5">
    <location>
        <position position="77"/>
    </location>
    <ligand>
        <name>Zn(2+)</name>
        <dbReference type="ChEBI" id="CHEBI:29105"/>
    </ligand>
</feature>
<comment type="similarity">
    <text evidence="1 4">Belongs to the SIS family. GutQ/KpsF subfamily.</text>
</comment>
<evidence type="ECO:0000313" key="10">
    <source>
        <dbReference type="EMBL" id="SCC20974.1"/>
    </source>
</evidence>
<feature type="site" description="Catalytically relevant" evidence="6">
    <location>
        <position position="147"/>
    </location>
</feature>
<evidence type="ECO:0000313" key="11">
    <source>
        <dbReference type="Proteomes" id="UP000199670"/>
    </source>
</evidence>
<dbReference type="PANTHER" id="PTHR42745:SF1">
    <property type="entry name" value="ARABINOSE 5-PHOSPHATE ISOMERASE KDSD"/>
    <property type="match status" value="1"/>
</dbReference>
<dbReference type="FunFam" id="3.40.50.10490:FF:000011">
    <property type="entry name" value="Arabinose 5-phosphate isomerase"/>
    <property type="match status" value="1"/>
</dbReference>
<evidence type="ECO:0000256" key="2">
    <source>
        <dbReference type="ARBA" id="ARBA00022737"/>
    </source>
</evidence>
<dbReference type="PROSITE" id="PS51371">
    <property type="entry name" value="CBS"/>
    <property type="match status" value="2"/>
</dbReference>
<dbReference type="RefSeq" id="WP_091349617.1">
    <property type="nucleotide sequence ID" value="NZ_FMAQ01000010.1"/>
</dbReference>
<organism evidence="10 11">
    <name type="scientific">Gilliamella bombicola</name>
    <dbReference type="NCBI Taxonomy" id="1798182"/>
    <lineage>
        <taxon>Bacteria</taxon>
        <taxon>Pseudomonadati</taxon>
        <taxon>Pseudomonadota</taxon>
        <taxon>Gammaproteobacteria</taxon>
        <taxon>Orbales</taxon>
        <taxon>Orbaceae</taxon>
        <taxon>Gilliamella</taxon>
    </lineage>
</organism>
<dbReference type="GO" id="GO:0019146">
    <property type="term" value="F:arabinose-5-phosphate isomerase activity"/>
    <property type="evidence" value="ECO:0007669"/>
    <property type="project" value="UniProtKB-EC"/>
</dbReference>
<keyword evidence="5" id="KW-0479">Metal-binding</keyword>
<sequence length="323" mass="35157">MLNKNEIIQTAKQVLHTEAKGIKSIISTINENFVKAVELILTTKGRVIVTGIGKPGYIAHKLSATLMSTGTPSFYLHPAEAIHGDLGSITKDDIIIAISNSGETSEIVNILPTIKLIGAPLISICGNASSTLAQFASCHLNAQVQQEACPHNLAPTTSTTVQLALGDALAITIMQAKGFTDKDFAFYHPGGNLGKIRLKTVKNLVKMQNRKAFITSEKNIYNAIFVMTDSGIGAVGVIDKNNILLGIITDGDIRRQLKVYPDLLNKNVKEIMITNPTTINENQYVSEAILVMEHHKPRPITVLPVIDDKNHFLGMMHITDIHH</sequence>
<feature type="domain" description="CBS" evidence="8">
    <location>
        <begin position="272"/>
        <end position="323"/>
    </location>
</feature>
<feature type="domain" description="SIS" evidence="9">
    <location>
        <begin position="36"/>
        <end position="179"/>
    </location>
</feature>
<evidence type="ECO:0000256" key="7">
    <source>
        <dbReference type="PROSITE-ProRule" id="PRU00703"/>
    </source>
</evidence>
<keyword evidence="5" id="KW-0862">Zinc</keyword>
<dbReference type="InterPro" id="IPR046348">
    <property type="entry name" value="SIS_dom_sf"/>
</dbReference>
<feature type="domain" description="CBS" evidence="8">
    <location>
        <begin position="207"/>
        <end position="264"/>
    </location>
</feature>
<keyword evidence="11" id="KW-1185">Reference proteome</keyword>
<dbReference type="Pfam" id="PF01380">
    <property type="entry name" value="SIS"/>
    <property type="match status" value="1"/>
</dbReference>
<dbReference type="InterPro" id="IPR050986">
    <property type="entry name" value="GutQ/KpsF_isomerases"/>
</dbReference>
<dbReference type="GO" id="GO:1901135">
    <property type="term" value="P:carbohydrate derivative metabolic process"/>
    <property type="evidence" value="ECO:0007669"/>
    <property type="project" value="InterPro"/>
</dbReference>
<evidence type="ECO:0000256" key="4">
    <source>
        <dbReference type="PIRNR" id="PIRNR004692"/>
    </source>
</evidence>
<dbReference type="InterPro" id="IPR004800">
    <property type="entry name" value="KdsD/KpsF-type"/>
</dbReference>
<comment type="catalytic activity">
    <reaction evidence="4">
        <text>D-arabinose 5-phosphate = D-ribulose 5-phosphate</text>
        <dbReference type="Rhea" id="RHEA:23104"/>
        <dbReference type="ChEBI" id="CHEBI:57693"/>
        <dbReference type="ChEBI" id="CHEBI:58121"/>
        <dbReference type="EC" id="5.3.1.13"/>
    </reaction>
</comment>
<dbReference type="PROSITE" id="PS51464">
    <property type="entry name" value="SIS"/>
    <property type="match status" value="1"/>
</dbReference>
<keyword evidence="3 7" id="KW-0129">CBS domain</keyword>
<dbReference type="InterPro" id="IPR001347">
    <property type="entry name" value="SIS_dom"/>
</dbReference>
<dbReference type="Gene3D" id="3.10.580.10">
    <property type="entry name" value="CBS-domain"/>
    <property type="match status" value="1"/>
</dbReference>
<dbReference type="EC" id="5.3.1.13" evidence="4"/>
<name>A0A1C4CPJ8_9GAMM</name>
<dbReference type="Gene3D" id="3.40.50.10490">
    <property type="entry name" value="Glucose-6-phosphate isomerase like protein, domain 1"/>
    <property type="match status" value="1"/>
</dbReference>
<dbReference type="SUPFAM" id="SSF53697">
    <property type="entry name" value="SIS domain"/>
    <property type="match status" value="1"/>
</dbReference>
<keyword evidence="4 10" id="KW-0413">Isomerase</keyword>
<evidence type="ECO:0000259" key="9">
    <source>
        <dbReference type="PROSITE" id="PS51464"/>
    </source>
</evidence>
<dbReference type="EMBL" id="FMAQ01000010">
    <property type="protein sequence ID" value="SCC20974.1"/>
    <property type="molecule type" value="Genomic_DNA"/>
</dbReference>
<evidence type="ECO:0000256" key="5">
    <source>
        <dbReference type="PIRSR" id="PIRSR004692-2"/>
    </source>
</evidence>
<dbReference type="GO" id="GO:0005975">
    <property type="term" value="P:carbohydrate metabolic process"/>
    <property type="evidence" value="ECO:0007669"/>
    <property type="project" value="InterPro"/>
</dbReference>
<feature type="site" description="Catalytically relevant" evidence="6">
    <location>
        <position position="106"/>
    </location>
</feature>
<feature type="site" description="Catalytically relevant" evidence="6">
    <location>
        <position position="188"/>
    </location>
</feature>
<protein>
    <recommendedName>
        <fullName evidence="4">Arabinose 5-phosphate isomerase</fullName>
        <shortName evidence="4">API</shortName>
        <ecNumber evidence="4">5.3.1.13</ecNumber>
    </recommendedName>
</protein>
<accession>A0A1C4CPJ8</accession>
<dbReference type="Pfam" id="PF00571">
    <property type="entry name" value="CBS"/>
    <property type="match status" value="2"/>
</dbReference>
<feature type="site" description="Catalytically relevant" evidence="6">
    <location>
        <position position="54"/>
    </location>
</feature>
<dbReference type="Proteomes" id="UP000199670">
    <property type="component" value="Unassembled WGS sequence"/>
</dbReference>
<dbReference type="CDD" id="cd05014">
    <property type="entry name" value="SIS_Kpsf"/>
    <property type="match status" value="1"/>
</dbReference>
<dbReference type="InterPro" id="IPR000644">
    <property type="entry name" value="CBS_dom"/>
</dbReference>
<evidence type="ECO:0000256" key="1">
    <source>
        <dbReference type="ARBA" id="ARBA00008165"/>
    </source>
</evidence>
<dbReference type="InterPro" id="IPR046342">
    <property type="entry name" value="CBS_dom_sf"/>
</dbReference>
<dbReference type="GO" id="GO:0097367">
    <property type="term" value="F:carbohydrate derivative binding"/>
    <property type="evidence" value="ECO:0007669"/>
    <property type="project" value="InterPro"/>
</dbReference>
<gene>
    <name evidence="10" type="ORF">GA0061081_11027</name>
</gene>
<dbReference type="SMART" id="SM00116">
    <property type="entry name" value="CBS"/>
    <property type="match status" value="2"/>
</dbReference>
<dbReference type="CDD" id="cd04604">
    <property type="entry name" value="CBS_pair_SIS_assoc"/>
    <property type="match status" value="1"/>
</dbReference>
<evidence type="ECO:0000256" key="3">
    <source>
        <dbReference type="ARBA" id="ARBA00023122"/>
    </source>
</evidence>
<dbReference type="AlphaFoldDB" id="A0A1C4CPJ8"/>
<dbReference type="PANTHER" id="PTHR42745">
    <property type="match status" value="1"/>
</dbReference>
<dbReference type="STRING" id="1798182.GA0061081_11027"/>
<dbReference type="InterPro" id="IPR035474">
    <property type="entry name" value="SIS_Kpsf"/>
</dbReference>
<keyword evidence="2" id="KW-0677">Repeat</keyword>
<evidence type="ECO:0000259" key="8">
    <source>
        <dbReference type="PROSITE" id="PS51371"/>
    </source>
</evidence>
<dbReference type="NCBIfam" id="TIGR00393">
    <property type="entry name" value="kpsF"/>
    <property type="match status" value="1"/>
</dbReference>
<dbReference type="PIRSF" id="PIRSF004692">
    <property type="entry name" value="KdsD_KpsF"/>
    <property type="match status" value="1"/>
</dbReference>
<evidence type="ECO:0000256" key="6">
    <source>
        <dbReference type="PIRSR" id="PIRSR004692-3"/>
    </source>
</evidence>
<dbReference type="OrthoDB" id="9762536at2"/>
<dbReference type="GO" id="GO:0046872">
    <property type="term" value="F:metal ion binding"/>
    <property type="evidence" value="ECO:0007669"/>
    <property type="project" value="UniProtKB-KW"/>
</dbReference>